<evidence type="ECO:0000313" key="3">
    <source>
        <dbReference type="Proteomes" id="UP001174136"/>
    </source>
</evidence>
<feature type="compositionally biased region" description="Polar residues" evidence="1">
    <location>
        <begin position="345"/>
        <end position="357"/>
    </location>
</feature>
<name>A0AA47NAB0_MERPO</name>
<feature type="compositionally biased region" description="Low complexity" evidence="1">
    <location>
        <begin position="486"/>
        <end position="498"/>
    </location>
</feature>
<dbReference type="AlphaFoldDB" id="A0AA47NAB0"/>
<feature type="compositionally biased region" description="Low complexity" evidence="1">
    <location>
        <begin position="452"/>
        <end position="471"/>
    </location>
</feature>
<protein>
    <submittedName>
        <fullName evidence="2">Ubinuclein-2</fullName>
    </submittedName>
</protein>
<dbReference type="EMBL" id="JAOPHQ010000354">
    <property type="protein sequence ID" value="KAK0154729.1"/>
    <property type="molecule type" value="Genomic_DNA"/>
</dbReference>
<proteinExistence type="predicted"/>
<feature type="compositionally biased region" description="Low complexity" evidence="1">
    <location>
        <begin position="386"/>
        <end position="405"/>
    </location>
</feature>
<comment type="caution">
    <text evidence="2">The sequence shown here is derived from an EMBL/GenBank/DDBJ whole genome shotgun (WGS) entry which is preliminary data.</text>
</comment>
<feature type="region of interest" description="Disordered" evidence="1">
    <location>
        <begin position="150"/>
        <end position="416"/>
    </location>
</feature>
<feature type="compositionally biased region" description="Low complexity" evidence="1">
    <location>
        <begin position="152"/>
        <end position="179"/>
    </location>
</feature>
<evidence type="ECO:0000256" key="1">
    <source>
        <dbReference type="SAM" id="MobiDB-lite"/>
    </source>
</evidence>
<feature type="compositionally biased region" description="Low complexity" evidence="1">
    <location>
        <begin position="273"/>
        <end position="282"/>
    </location>
</feature>
<reference evidence="2" key="1">
    <citation type="journal article" date="2023" name="Front. Mar. Sci.">
        <title>A new Merluccius polli reference genome to investigate the effects of global change in West African waters.</title>
        <authorList>
            <person name="Mateo J.L."/>
            <person name="Blanco-Fernandez C."/>
            <person name="Garcia-Vazquez E."/>
            <person name="Machado-Schiaffino G."/>
        </authorList>
    </citation>
    <scope>NUCLEOTIDE SEQUENCE</scope>
    <source>
        <strain evidence="2">C29</strain>
        <tissue evidence="2">Fin</tissue>
    </source>
</reference>
<feature type="compositionally biased region" description="Low complexity" evidence="1">
    <location>
        <begin position="307"/>
        <end position="328"/>
    </location>
</feature>
<keyword evidence="3" id="KW-1185">Reference proteome</keyword>
<evidence type="ECO:0000313" key="2">
    <source>
        <dbReference type="EMBL" id="KAK0154729.1"/>
    </source>
</evidence>
<dbReference type="Proteomes" id="UP001174136">
    <property type="component" value="Unassembled WGS sequence"/>
</dbReference>
<sequence length="604" mass="61007">MRRSGLLEILLKESRAVHSHLTGNLAKRRVLQGPRAKAKEGLWIQNPAFPLTSTPGASTSLTPPTRCHPPLPSPAEPICLSDSLDEDLTAPTLDSVSHALALLSTASKGLVVSPPPLQLPTSSYLPFTSAHATAASQHSLAKMESAVLVSGPSSTANNPSSSSSTSSSSSSPSPSSSSALGRLQVGGASLPSKPSEGLYGLMKGPSGTPAHSRPSMMMGGVNKLHPQPSPPPKQRPPPTASPLLPPHQKGFSSPTGALGGPQGPAKSSAKTPNTTVVSSSNGGSMGGGMPPPSRNNLLPLPRPTLQSYCPPVSSSSSSSHTPSPSLSSHIAPAKPHPQPQQHHQSNFITPMQATLTKSSHSSNSSSIIKLTPRPPAPTPAAPPPSSSTSSSSSSLSQPQVLSAQQHQFSQKAQGFRPPYSIPAGVQAKLGQASYSFAGGQKTQAVSLSSSSITTASPSNKINNNNNNNNNNIVAMTAGSIRPGNSPSPSSSSPSSSVSANHGQRQRSGGGASQGSKAGNGRVASGTPSPSHLAQVSSVAGAGLVGSPPALPLGFGMLGGLVPVSLPFQFPSLLNFSSPPGVPGSLSTAANSGFSLAQNELLGKY</sequence>
<feature type="compositionally biased region" description="Pro residues" evidence="1">
    <location>
        <begin position="227"/>
        <end position="245"/>
    </location>
</feature>
<gene>
    <name evidence="2" type="primary">UBN2_1</name>
    <name evidence="2" type="ORF">N1851_002957</name>
</gene>
<feature type="compositionally biased region" description="Pro residues" evidence="1">
    <location>
        <begin position="372"/>
        <end position="385"/>
    </location>
</feature>
<accession>A0AA47NAB0</accession>
<feature type="region of interest" description="Disordered" evidence="1">
    <location>
        <begin position="452"/>
        <end position="533"/>
    </location>
</feature>
<organism evidence="2 3">
    <name type="scientific">Merluccius polli</name>
    <name type="common">Benguela hake</name>
    <name type="synonym">Merluccius cadenati</name>
    <dbReference type="NCBI Taxonomy" id="89951"/>
    <lineage>
        <taxon>Eukaryota</taxon>
        <taxon>Metazoa</taxon>
        <taxon>Chordata</taxon>
        <taxon>Craniata</taxon>
        <taxon>Vertebrata</taxon>
        <taxon>Euteleostomi</taxon>
        <taxon>Actinopterygii</taxon>
        <taxon>Neopterygii</taxon>
        <taxon>Teleostei</taxon>
        <taxon>Neoteleostei</taxon>
        <taxon>Acanthomorphata</taxon>
        <taxon>Zeiogadaria</taxon>
        <taxon>Gadariae</taxon>
        <taxon>Gadiformes</taxon>
        <taxon>Gadoidei</taxon>
        <taxon>Merlucciidae</taxon>
        <taxon>Merluccius</taxon>
    </lineage>
</organism>